<accession>A0AAI9ZCE9</accession>
<dbReference type="Gene3D" id="3.30.390.10">
    <property type="entry name" value="Enolase-like, N-terminal domain"/>
    <property type="match status" value="1"/>
</dbReference>
<dbReference type="SUPFAM" id="SSF54826">
    <property type="entry name" value="Enolase N-terminal domain-like"/>
    <property type="match status" value="1"/>
</dbReference>
<dbReference type="RefSeq" id="XP_060437653.1">
    <property type="nucleotide sequence ID" value="XM_060585910.1"/>
</dbReference>
<proteinExistence type="predicted"/>
<evidence type="ECO:0000313" key="2">
    <source>
        <dbReference type="Proteomes" id="UP001243989"/>
    </source>
</evidence>
<evidence type="ECO:0000313" key="1">
    <source>
        <dbReference type="EMBL" id="KAK1621658.1"/>
    </source>
</evidence>
<dbReference type="AlphaFoldDB" id="A0AAI9ZCE9"/>
<gene>
    <name evidence="1" type="ORF">BDP81DRAFT_336344</name>
</gene>
<comment type="caution">
    <text evidence="1">The sequence shown here is derived from an EMBL/GenBank/DDBJ whole genome shotgun (WGS) entry which is preliminary data.</text>
</comment>
<reference evidence="1" key="1">
    <citation type="submission" date="2021-06" db="EMBL/GenBank/DDBJ databases">
        <title>Comparative genomics, transcriptomics and evolutionary studies reveal genomic signatures of adaptation to plant cell wall in hemibiotrophic fungi.</title>
        <authorList>
            <consortium name="DOE Joint Genome Institute"/>
            <person name="Baroncelli R."/>
            <person name="Diaz J.F."/>
            <person name="Benocci T."/>
            <person name="Peng M."/>
            <person name="Battaglia E."/>
            <person name="Haridas S."/>
            <person name="Andreopoulos W."/>
            <person name="Labutti K."/>
            <person name="Pangilinan J."/>
            <person name="Floch G.L."/>
            <person name="Makela M.R."/>
            <person name="Henrissat B."/>
            <person name="Grigoriev I.V."/>
            <person name="Crouch J.A."/>
            <person name="De Vries R.P."/>
            <person name="Sukno S.A."/>
            <person name="Thon M.R."/>
        </authorList>
    </citation>
    <scope>NUCLEOTIDE SEQUENCE</scope>
    <source>
        <strain evidence="1">CBS 102054</strain>
    </source>
</reference>
<dbReference type="Proteomes" id="UP001243989">
    <property type="component" value="Unassembled WGS sequence"/>
</dbReference>
<dbReference type="GeneID" id="85470772"/>
<feature type="non-terminal residue" evidence="1">
    <location>
        <position position="1"/>
    </location>
</feature>
<name>A0AAI9ZCE9_9PEZI</name>
<keyword evidence="2" id="KW-1185">Reference proteome</keyword>
<dbReference type="InterPro" id="IPR029017">
    <property type="entry name" value="Enolase-like_N"/>
</dbReference>
<organism evidence="1 2">
    <name type="scientific">Colletotrichum phormii</name>
    <dbReference type="NCBI Taxonomy" id="359342"/>
    <lineage>
        <taxon>Eukaryota</taxon>
        <taxon>Fungi</taxon>
        <taxon>Dikarya</taxon>
        <taxon>Ascomycota</taxon>
        <taxon>Pezizomycotina</taxon>
        <taxon>Sordariomycetes</taxon>
        <taxon>Hypocreomycetidae</taxon>
        <taxon>Glomerellales</taxon>
        <taxon>Glomerellaceae</taxon>
        <taxon>Colletotrichum</taxon>
        <taxon>Colletotrichum acutatum species complex</taxon>
    </lineage>
</organism>
<protein>
    <submittedName>
        <fullName evidence="1">Uncharacterized protein</fullName>
    </submittedName>
</protein>
<dbReference type="EMBL" id="JAHMHQ010000046">
    <property type="protein sequence ID" value="KAK1621658.1"/>
    <property type="molecule type" value="Genomic_DNA"/>
</dbReference>
<sequence>IPLTACNSPDLRFPTSLDASGSDAMNPAGDYSTAHIRLKTNTDLVGHGISFTIGRGNDLCTAAARIMG</sequence>